<name>A0A212KC33_9FIRM</name>
<sequence>MDNNLSSVKKMHETQEREKIKKLQKKIDTTKYNIEVSKEIIADTPSDAQQEELIQRNMKRQHGISGIEKKIRNIKQELE</sequence>
<dbReference type="EMBL" id="FLUN01000001">
    <property type="protein sequence ID" value="SBW09269.1"/>
    <property type="molecule type" value="Genomic_DNA"/>
</dbReference>
<feature type="compositionally biased region" description="Basic and acidic residues" evidence="1">
    <location>
        <begin position="10"/>
        <end position="20"/>
    </location>
</feature>
<accession>A0A212KC33</accession>
<protein>
    <submittedName>
        <fullName evidence="2">Putative small, acid-soluble spore protein tlp</fullName>
    </submittedName>
</protein>
<dbReference type="Pfam" id="PF19824">
    <property type="entry name" value="Tlp"/>
    <property type="match status" value="1"/>
</dbReference>
<reference evidence="2" key="1">
    <citation type="submission" date="2016-04" db="EMBL/GenBank/DDBJ databases">
        <authorList>
            <person name="Evans L.H."/>
            <person name="Alamgir A."/>
            <person name="Owens N."/>
            <person name="Weber N.D."/>
            <person name="Virtaneva K."/>
            <person name="Barbian K."/>
            <person name="Babar A."/>
            <person name="Rosenke K."/>
        </authorList>
    </citation>
    <scope>NUCLEOTIDE SEQUENCE</scope>
    <source>
        <strain evidence="2">86</strain>
    </source>
</reference>
<dbReference type="InterPro" id="IPR017524">
    <property type="entry name" value="SASP_thioredoxin-like"/>
</dbReference>
<evidence type="ECO:0000256" key="1">
    <source>
        <dbReference type="SAM" id="MobiDB-lite"/>
    </source>
</evidence>
<proteinExistence type="predicted"/>
<gene>
    <name evidence="2" type="ORF">KL86CLO1_12617</name>
</gene>
<evidence type="ECO:0000313" key="2">
    <source>
        <dbReference type="EMBL" id="SBW09269.1"/>
    </source>
</evidence>
<dbReference type="AlphaFoldDB" id="A0A212KC33"/>
<organism evidence="2">
    <name type="scientific">uncultured Eubacteriales bacterium</name>
    <dbReference type="NCBI Taxonomy" id="172733"/>
    <lineage>
        <taxon>Bacteria</taxon>
        <taxon>Bacillati</taxon>
        <taxon>Bacillota</taxon>
        <taxon>Clostridia</taxon>
        <taxon>Eubacteriales</taxon>
        <taxon>environmental samples</taxon>
    </lineage>
</organism>
<feature type="region of interest" description="Disordered" evidence="1">
    <location>
        <begin position="1"/>
        <end position="20"/>
    </location>
</feature>